<evidence type="ECO:0000313" key="1">
    <source>
        <dbReference type="EMBL" id="CAE1280318.1"/>
    </source>
</evidence>
<dbReference type="AlphaFoldDB" id="A0A812CY09"/>
<reference evidence="1" key="1">
    <citation type="submission" date="2021-01" db="EMBL/GenBank/DDBJ databases">
        <authorList>
            <person name="Li R."/>
            <person name="Bekaert M."/>
        </authorList>
    </citation>
    <scope>NUCLEOTIDE SEQUENCE</scope>
    <source>
        <strain evidence="1">Farmed</strain>
    </source>
</reference>
<accession>A0A812CY09</accession>
<name>A0A812CY09_ACAPH</name>
<proteinExistence type="predicted"/>
<dbReference type="Proteomes" id="UP000597762">
    <property type="component" value="Unassembled WGS sequence"/>
</dbReference>
<gene>
    <name evidence="1" type="ORF">SPHA_42261</name>
</gene>
<organism evidence="1 2">
    <name type="scientific">Acanthosepion pharaonis</name>
    <name type="common">Pharaoh cuttlefish</name>
    <name type="synonym">Sepia pharaonis</name>
    <dbReference type="NCBI Taxonomy" id="158019"/>
    <lineage>
        <taxon>Eukaryota</taxon>
        <taxon>Metazoa</taxon>
        <taxon>Spiralia</taxon>
        <taxon>Lophotrochozoa</taxon>
        <taxon>Mollusca</taxon>
        <taxon>Cephalopoda</taxon>
        <taxon>Coleoidea</taxon>
        <taxon>Decapodiformes</taxon>
        <taxon>Sepiida</taxon>
        <taxon>Sepiina</taxon>
        <taxon>Sepiidae</taxon>
        <taxon>Acanthosepion</taxon>
    </lineage>
</organism>
<dbReference type="EMBL" id="CAHIKZ030002057">
    <property type="protein sequence ID" value="CAE1280318.1"/>
    <property type="molecule type" value="Genomic_DNA"/>
</dbReference>
<protein>
    <submittedName>
        <fullName evidence="1">Uncharacterized protein</fullName>
    </submittedName>
</protein>
<dbReference type="OrthoDB" id="6063169at2759"/>
<comment type="caution">
    <text evidence="1">The sequence shown here is derived from an EMBL/GenBank/DDBJ whole genome shotgun (WGS) entry which is preliminary data.</text>
</comment>
<evidence type="ECO:0000313" key="2">
    <source>
        <dbReference type="Proteomes" id="UP000597762"/>
    </source>
</evidence>
<sequence>MLVYLSYQLFGTKFFARQRKGIEILVDYYSFQHFILEKIWINLGRLRNNLYLRISGVPKDVPKRPQIISCPLDACEELPDKPLRLEVGVISSKRVMDTLKFSDHNMLIELSIVSGNDFTYPFMKMENKFLFHLDIEGQKSKLENIVAWVRRYKRIENHPFLTTTMKHNPSFASAVQHSRDFYNLSIDPNFVFNEQPTTNRGFLKKVIHERIESGNLSSHILGIHNRFYWHRMLVEDIDHYKPGIEHLLSGLRSCIYRMLLPLDEHTVVEYGQGRSFDIIPATVPVAHWKWIPQLDQVDSQKIFENLRTFHKIMVQLEPGLRTGNWPQNWIKRYGRRNGFLFYCLRYFLLLNWQRNIWISEDEFLALFSLVFATKNEIEYQEVAIPPSARCITIYNWFQDIYRYAYVFLGSLLYLQHEFPKPEEIFSGSVWVVYHRSCDINYYPPASRPNFRKAVDKARKEMDSVIHERRHMIRYLVDGVFYFQD</sequence>
<keyword evidence="2" id="KW-1185">Reference proteome</keyword>